<reference evidence="3" key="1">
    <citation type="submission" date="2017-09" db="EMBL/GenBank/DDBJ databases">
        <title>Depth-based differentiation of microbial function through sediment-hosted aquifers and enrichment of novel symbionts in the deep terrestrial subsurface.</title>
        <authorList>
            <person name="Probst A.J."/>
            <person name="Ladd B."/>
            <person name="Jarett J.K."/>
            <person name="Geller-Mcgrath D.E."/>
            <person name="Sieber C.M.K."/>
            <person name="Emerson J.B."/>
            <person name="Anantharaman K."/>
            <person name="Thomas B.C."/>
            <person name="Malmstrom R."/>
            <person name="Stieglmeier M."/>
            <person name="Klingl A."/>
            <person name="Woyke T."/>
            <person name="Ryan C.M."/>
            <person name="Banfield J.F."/>
        </authorList>
    </citation>
    <scope>NUCLEOTIDE SEQUENCE [LARGE SCALE GENOMIC DNA]</scope>
</reference>
<dbReference type="GO" id="GO:0004814">
    <property type="term" value="F:arginine-tRNA ligase activity"/>
    <property type="evidence" value="ECO:0007669"/>
    <property type="project" value="InterPro"/>
</dbReference>
<dbReference type="InterPro" id="IPR005148">
    <property type="entry name" value="Arg-tRNA-synth_N"/>
</dbReference>
<dbReference type="GO" id="GO:0005737">
    <property type="term" value="C:cytoplasm"/>
    <property type="evidence" value="ECO:0007669"/>
    <property type="project" value="InterPro"/>
</dbReference>
<accession>A0A2M7FRI7</accession>
<evidence type="ECO:0000313" key="3">
    <source>
        <dbReference type="Proteomes" id="UP000230556"/>
    </source>
</evidence>
<dbReference type="Pfam" id="PF03485">
    <property type="entry name" value="Arg_tRNA_synt_N"/>
    <property type="match status" value="1"/>
</dbReference>
<sequence length="47" mass="5000">MKMIREVVEQAVGALGLPVVAFSVEHPREESHGDYSTNVAMVVGDGS</sequence>
<dbReference type="InterPro" id="IPR036695">
    <property type="entry name" value="Arg-tRNA-synth_N_sf"/>
</dbReference>
<name>A0A2M7FRI7_9BACT</name>
<proteinExistence type="predicted"/>
<dbReference type="GO" id="GO:0006420">
    <property type="term" value="P:arginyl-tRNA aminoacylation"/>
    <property type="evidence" value="ECO:0007669"/>
    <property type="project" value="InterPro"/>
</dbReference>
<evidence type="ECO:0000313" key="2">
    <source>
        <dbReference type="EMBL" id="PIW08367.1"/>
    </source>
</evidence>
<feature type="non-terminal residue" evidence="2">
    <location>
        <position position="47"/>
    </location>
</feature>
<dbReference type="EMBL" id="PFFO01000043">
    <property type="protein sequence ID" value="PIW08367.1"/>
    <property type="molecule type" value="Genomic_DNA"/>
</dbReference>
<evidence type="ECO:0000259" key="1">
    <source>
        <dbReference type="Pfam" id="PF03485"/>
    </source>
</evidence>
<organism evidence="2 3">
    <name type="scientific">Candidatus Collierbacteria bacterium CG17_big_fil_post_rev_8_21_14_2_50_45_7</name>
    <dbReference type="NCBI Taxonomy" id="1974536"/>
    <lineage>
        <taxon>Bacteria</taxon>
        <taxon>Candidatus Collieribacteriota</taxon>
    </lineage>
</organism>
<dbReference type="GO" id="GO:0005524">
    <property type="term" value="F:ATP binding"/>
    <property type="evidence" value="ECO:0007669"/>
    <property type="project" value="InterPro"/>
</dbReference>
<feature type="domain" description="Arginyl tRNA synthetase N-terminal" evidence="1">
    <location>
        <begin position="3"/>
        <end position="42"/>
    </location>
</feature>
<gene>
    <name evidence="2" type="ORF">COW38_00890</name>
</gene>
<dbReference type="AlphaFoldDB" id="A0A2M7FRI7"/>
<dbReference type="Proteomes" id="UP000230556">
    <property type="component" value="Unassembled WGS sequence"/>
</dbReference>
<dbReference type="Gene3D" id="3.30.1360.70">
    <property type="entry name" value="Arginyl tRNA synthetase N-terminal domain"/>
    <property type="match status" value="1"/>
</dbReference>
<comment type="caution">
    <text evidence="2">The sequence shown here is derived from an EMBL/GenBank/DDBJ whole genome shotgun (WGS) entry which is preliminary data.</text>
</comment>
<dbReference type="SUPFAM" id="SSF55190">
    <property type="entry name" value="Arginyl-tRNA synthetase (ArgRS), N-terminal 'additional' domain"/>
    <property type="match status" value="1"/>
</dbReference>
<protein>
    <recommendedName>
        <fullName evidence="1">Arginyl tRNA synthetase N-terminal domain-containing protein</fullName>
    </recommendedName>
</protein>